<dbReference type="Proteomes" id="UP001589890">
    <property type="component" value="Unassembled WGS sequence"/>
</dbReference>
<name>A0ABV6QFG0_9ACTN</name>
<organism evidence="1 2">
    <name type="scientific">Kribbella deserti</name>
    <dbReference type="NCBI Taxonomy" id="1926257"/>
    <lineage>
        <taxon>Bacteria</taxon>
        <taxon>Bacillati</taxon>
        <taxon>Actinomycetota</taxon>
        <taxon>Actinomycetes</taxon>
        <taxon>Propionibacteriales</taxon>
        <taxon>Kribbellaceae</taxon>
        <taxon>Kribbella</taxon>
    </lineage>
</organism>
<sequence>MPGRFTVRPDNSEPGRFGVWDGAVNGWRANARTEAEAHQLVVDLDIQFDAHGPRPASDVRRLESPQPVWRGDSHLDTWLRDKGQWFGLVRDTTGRATWIPADQLRAGDPSTS</sequence>
<accession>A0ABV6QFG0</accession>
<comment type="caution">
    <text evidence="1">The sequence shown here is derived from an EMBL/GenBank/DDBJ whole genome shotgun (WGS) entry which is preliminary data.</text>
</comment>
<evidence type="ECO:0000313" key="1">
    <source>
        <dbReference type="EMBL" id="MFC0623370.1"/>
    </source>
</evidence>
<dbReference type="EMBL" id="JBHLTC010000005">
    <property type="protein sequence ID" value="MFC0623370.1"/>
    <property type="molecule type" value="Genomic_DNA"/>
</dbReference>
<protein>
    <submittedName>
        <fullName evidence="1">Uncharacterized protein</fullName>
    </submittedName>
</protein>
<dbReference type="RefSeq" id="WP_380044070.1">
    <property type="nucleotide sequence ID" value="NZ_JBHLTC010000005.1"/>
</dbReference>
<proteinExistence type="predicted"/>
<reference evidence="1 2" key="1">
    <citation type="submission" date="2024-09" db="EMBL/GenBank/DDBJ databases">
        <authorList>
            <person name="Sun Q."/>
            <person name="Mori K."/>
        </authorList>
    </citation>
    <scope>NUCLEOTIDE SEQUENCE [LARGE SCALE GENOMIC DNA]</scope>
    <source>
        <strain evidence="1 2">CGMCC 1.15906</strain>
    </source>
</reference>
<keyword evidence="2" id="KW-1185">Reference proteome</keyword>
<gene>
    <name evidence="1" type="ORF">ACFFGN_04805</name>
</gene>
<evidence type="ECO:0000313" key="2">
    <source>
        <dbReference type="Proteomes" id="UP001589890"/>
    </source>
</evidence>